<organism evidence="1 2">
    <name type="scientific">Zarea fungicola</name>
    <dbReference type="NCBI Taxonomy" id="93591"/>
    <lineage>
        <taxon>Eukaryota</taxon>
        <taxon>Fungi</taxon>
        <taxon>Dikarya</taxon>
        <taxon>Ascomycota</taxon>
        <taxon>Pezizomycotina</taxon>
        <taxon>Sordariomycetes</taxon>
        <taxon>Hypocreomycetidae</taxon>
        <taxon>Hypocreales</taxon>
        <taxon>Cordycipitaceae</taxon>
        <taxon>Zarea</taxon>
    </lineage>
</organism>
<protein>
    <submittedName>
        <fullName evidence="1">Uncharacterized protein</fullName>
    </submittedName>
</protein>
<evidence type="ECO:0000313" key="2">
    <source>
        <dbReference type="Proteomes" id="UP001143910"/>
    </source>
</evidence>
<dbReference type="EMBL" id="JANJQO010003090">
    <property type="protein sequence ID" value="KAJ2965199.1"/>
    <property type="molecule type" value="Genomic_DNA"/>
</dbReference>
<dbReference type="Proteomes" id="UP001143910">
    <property type="component" value="Unassembled WGS sequence"/>
</dbReference>
<name>A0ACC1MG24_9HYPO</name>
<reference evidence="1" key="1">
    <citation type="submission" date="2022-08" db="EMBL/GenBank/DDBJ databases">
        <title>Genome Sequence of Lecanicillium fungicola.</title>
        <authorList>
            <person name="Buettner E."/>
        </authorList>
    </citation>
    <scope>NUCLEOTIDE SEQUENCE</scope>
    <source>
        <strain evidence="1">Babe33</strain>
    </source>
</reference>
<gene>
    <name evidence="1" type="ORF">NQ176_g10731</name>
</gene>
<keyword evidence="2" id="KW-1185">Reference proteome</keyword>
<proteinExistence type="predicted"/>
<evidence type="ECO:0000313" key="1">
    <source>
        <dbReference type="EMBL" id="KAJ2965199.1"/>
    </source>
</evidence>
<comment type="caution">
    <text evidence="1">The sequence shown here is derived from an EMBL/GenBank/DDBJ whole genome shotgun (WGS) entry which is preliminary data.</text>
</comment>
<accession>A0ACC1MG24</accession>
<sequence length="197" mass="22668">MRAEEGRRLTEDLKEKVRLVQEQWNSALGEDLKNVKERTREWLLETGGWDETLEEESHHEILRSCSVIPPWDRRPGCPQAAGGVSNFKELSLSSPYDYRAGSYTDAWYRLNYAQYQAPHAAYTEDQCFTAPNKLCYSFNTYLFGKFLVSIVNHDGGVTGTDLSWWVVEYFDNPAKESDYGHSGDAHVTKSRIFNIIK</sequence>